<keyword evidence="3" id="KW-1185">Reference proteome</keyword>
<dbReference type="InterPro" id="IPR012334">
    <property type="entry name" value="Pectin_lyas_fold"/>
</dbReference>
<dbReference type="InterPro" id="IPR006626">
    <property type="entry name" value="PbH1"/>
</dbReference>
<dbReference type="Gene3D" id="2.150.10.10">
    <property type="entry name" value="Serralysin-like metalloprotease, C-terminal"/>
    <property type="match status" value="1"/>
</dbReference>
<dbReference type="InterPro" id="IPR001343">
    <property type="entry name" value="Hemolysn_Ca-bd"/>
</dbReference>
<evidence type="ECO:0000256" key="1">
    <source>
        <dbReference type="SAM" id="MobiDB-lite"/>
    </source>
</evidence>
<gene>
    <name evidence="2" type="ORF">GDR74_17600</name>
</gene>
<dbReference type="AlphaFoldDB" id="A0A5P9K045"/>
<dbReference type="InterPro" id="IPR011049">
    <property type="entry name" value="Serralysin-like_metalloprot_C"/>
</dbReference>
<dbReference type="PRINTS" id="PR00313">
    <property type="entry name" value="CABNDNGRPT"/>
</dbReference>
<dbReference type="Proteomes" id="UP000325614">
    <property type="component" value="Chromosome"/>
</dbReference>
<feature type="compositionally biased region" description="Pro residues" evidence="1">
    <location>
        <begin position="217"/>
        <end position="243"/>
    </location>
</feature>
<protein>
    <submittedName>
        <fullName evidence="2">Uncharacterized protein</fullName>
    </submittedName>
</protein>
<feature type="region of interest" description="Disordered" evidence="1">
    <location>
        <begin position="208"/>
        <end position="247"/>
    </location>
</feature>
<reference evidence="2 3" key="1">
    <citation type="submission" date="2019-10" db="EMBL/GenBank/DDBJ databases">
        <title>Isolation, Identification of Microvirga thermotolerans HR1, a novel thermophilic bacterium and Comparative Genomics of the genus Microvirga.</title>
        <authorList>
            <person name="Li J."/>
            <person name="Zhang W."/>
            <person name="Lin M."/>
            <person name="Wang J."/>
        </authorList>
    </citation>
    <scope>NUCLEOTIDE SEQUENCE [LARGE SCALE GENOMIC DNA]</scope>
    <source>
        <strain evidence="2 3">HR1</strain>
    </source>
</reference>
<dbReference type="PROSITE" id="PS00330">
    <property type="entry name" value="HEMOLYSIN_CALCIUM"/>
    <property type="match status" value="1"/>
</dbReference>
<evidence type="ECO:0000313" key="3">
    <source>
        <dbReference type="Proteomes" id="UP000325614"/>
    </source>
</evidence>
<dbReference type="InterPro" id="IPR018511">
    <property type="entry name" value="Hemolysin-typ_Ca-bd_CS"/>
</dbReference>
<dbReference type="Gene3D" id="2.160.20.10">
    <property type="entry name" value="Single-stranded right-handed beta-helix, Pectin lyase-like"/>
    <property type="match status" value="1"/>
</dbReference>
<dbReference type="InterPro" id="IPR011050">
    <property type="entry name" value="Pectin_lyase_fold/virulence"/>
</dbReference>
<proteinExistence type="predicted"/>
<name>A0A5P9K045_9HYPH</name>
<sequence length="395" mass="41709">MTVTKAGAVIEGLNITGPVIIEAPNVTLKNCKITFTGYWGVYIKPGVTGTIVQDNEINGTGTNNEGSHGILGTGTFLRNNIYNVENGITLNGGDTTIRDNYIHDLKASGAPHYDGIEVDGGISNVTIEHNTVINDHTQTSAVMIDNYFGPVSNVKVDNNYLVGGGYTVYVDGQFNGGSISGVSVTNNYLEKGYYGYYSIQNSSPVLSGNYEGVAPPTTDPTPTPSPTPEPAPAPAPEPAPAPSPETTQVIKGTSAANVLTGSAANEKIYGYGGNDRINGKGGSDVLTGGKGQDVFVFDTKLDPNAHTKITDFVSSSTGDWFELDQRIFTNIKTGPLSNSNFWVGAQAHDADDRIIYNQNTGVIYYDADGNGKGAAVEIATLTNHAKLIAADFYVF</sequence>
<dbReference type="GO" id="GO:0005509">
    <property type="term" value="F:calcium ion binding"/>
    <property type="evidence" value="ECO:0007669"/>
    <property type="project" value="InterPro"/>
</dbReference>
<dbReference type="Pfam" id="PF00353">
    <property type="entry name" value="HemolysinCabind"/>
    <property type="match status" value="1"/>
</dbReference>
<dbReference type="SUPFAM" id="SSF51126">
    <property type="entry name" value="Pectin lyase-like"/>
    <property type="match status" value="1"/>
</dbReference>
<accession>A0A5P9K045</accession>
<dbReference type="SUPFAM" id="SSF51120">
    <property type="entry name" value="beta-Roll"/>
    <property type="match status" value="1"/>
</dbReference>
<dbReference type="KEGG" id="mico:GDR74_17600"/>
<evidence type="ECO:0000313" key="2">
    <source>
        <dbReference type="EMBL" id="QFU18217.1"/>
    </source>
</evidence>
<dbReference type="EMBL" id="CP045423">
    <property type="protein sequence ID" value="QFU18217.1"/>
    <property type="molecule type" value="Genomic_DNA"/>
</dbReference>
<organism evidence="2 3">
    <name type="scientific">Microvirga thermotolerans</name>
    <dbReference type="NCBI Taxonomy" id="2651334"/>
    <lineage>
        <taxon>Bacteria</taxon>
        <taxon>Pseudomonadati</taxon>
        <taxon>Pseudomonadota</taxon>
        <taxon>Alphaproteobacteria</taxon>
        <taxon>Hyphomicrobiales</taxon>
        <taxon>Methylobacteriaceae</taxon>
        <taxon>Microvirga</taxon>
    </lineage>
</organism>
<dbReference type="SMART" id="SM00710">
    <property type="entry name" value="PbH1"/>
    <property type="match status" value="6"/>
</dbReference>